<evidence type="ECO:0000259" key="8">
    <source>
        <dbReference type="PROSITE" id="PS52029"/>
    </source>
</evidence>
<keyword evidence="5 7" id="KW-0573">Peptidoglycan synthesis</keyword>
<dbReference type="Proteomes" id="UP000053791">
    <property type="component" value="Unassembled WGS sequence"/>
</dbReference>
<keyword evidence="3" id="KW-0808">Transferase</keyword>
<name>A0A0X3UBC3_9RHOB</name>
<protein>
    <recommendedName>
        <fullName evidence="8">L,D-TPase catalytic domain-containing protein</fullName>
    </recommendedName>
</protein>
<dbReference type="GO" id="GO:0004180">
    <property type="term" value="F:carboxypeptidase activity"/>
    <property type="evidence" value="ECO:0007669"/>
    <property type="project" value="UniProtKB-ARBA"/>
</dbReference>
<comment type="similarity">
    <text evidence="2">Belongs to the YkuD family.</text>
</comment>
<evidence type="ECO:0000256" key="7">
    <source>
        <dbReference type="PROSITE-ProRule" id="PRU01373"/>
    </source>
</evidence>
<dbReference type="EMBL" id="LQBQ01000002">
    <property type="protein sequence ID" value="KUJ85397.1"/>
    <property type="molecule type" value="Genomic_DNA"/>
</dbReference>
<feature type="active site" description="Nucleophile" evidence="7">
    <location>
        <position position="140"/>
    </location>
</feature>
<dbReference type="AlphaFoldDB" id="A0A0X3UBC3"/>
<dbReference type="Gene3D" id="2.40.440.10">
    <property type="entry name" value="L,D-transpeptidase catalytic domain-like"/>
    <property type="match status" value="1"/>
</dbReference>
<dbReference type="InterPro" id="IPR038063">
    <property type="entry name" value="Transpep_catalytic_dom"/>
</dbReference>
<dbReference type="InterPro" id="IPR005490">
    <property type="entry name" value="LD_TPept_cat_dom"/>
</dbReference>
<evidence type="ECO:0000256" key="5">
    <source>
        <dbReference type="ARBA" id="ARBA00022984"/>
    </source>
</evidence>
<dbReference type="RefSeq" id="WP_068344816.1">
    <property type="nucleotide sequence ID" value="NZ_LQBQ01000002.1"/>
</dbReference>
<evidence type="ECO:0000256" key="1">
    <source>
        <dbReference type="ARBA" id="ARBA00004752"/>
    </source>
</evidence>
<dbReference type="SUPFAM" id="SSF141523">
    <property type="entry name" value="L,D-transpeptidase catalytic domain-like"/>
    <property type="match status" value="1"/>
</dbReference>
<dbReference type="CDD" id="cd16913">
    <property type="entry name" value="YkuD_like"/>
    <property type="match status" value="1"/>
</dbReference>
<evidence type="ECO:0000313" key="9">
    <source>
        <dbReference type="EMBL" id="KUJ85397.1"/>
    </source>
</evidence>
<keyword evidence="4 7" id="KW-0133">Cell shape</keyword>
<feature type="domain" description="L,D-TPase catalytic" evidence="8">
    <location>
        <begin position="1"/>
        <end position="164"/>
    </location>
</feature>
<dbReference type="PANTHER" id="PTHR38589">
    <property type="entry name" value="BLR0621 PROTEIN"/>
    <property type="match status" value="1"/>
</dbReference>
<dbReference type="OrthoDB" id="9804204at2"/>
<evidence type="ECO:0000256" key="6">
    <source>
        <dbReference type="ARBA" id="ARBA00023316"/>
    </source>
</evidence>
<dbReference type="Pfam" id="PF03734">
    <property type="entry name" value="YkuD"/>
    <property type="match status" value="1"/>
</dbReference>
<dbReference type="GO" id="GO:0008360">
    <property type="term" value="P:regulation of cell shape"/>
    <property type="evidence" value="ECO:0007669"/>
    <property type="project" value="UniProtKB-UniRule"/>
</dbReference>
<dbReference type="GO" id="GO:0016740">
    <property type="term" value="F:transferase activity"/>
    <property type="evidence" value="ECO:0007669"/>
    <property type="project" value="UniProtKB-KW"/>
</dbReference>
<dbReference type="STRING" id="1685379.AVO45_16765"/>
<sequence length="166" mass="18542">MTPFDLVLTPQGVRFRGRRFPCSIGRGGLSGNKREGDSATPTGTHRIVGMLYRPDRMAAPASWAVAIGPGDLWSDDMGDAAYNHLVRAPYGRSHEKLRRADPLYDLVLITDWNWPNAVPGRGSAIFVHQWRRPGYPTEGCVAFRRDHLRWIAERIVPGTRLIIPAA</sequence>
<evidence type="ECO:0000256" key="4">
    <source>
        <dbReference type="ARBA" id="ARBA00022960"/>
    </source>
</evidence>
<comment type="pathway">
    <text evidence="1 7">Cell wall biogenesis; peptidoglycan biosynthesis.</text>
</comment>
<keyword evidence="6 7" id="KW-0961">Cell wall biogenesis/degradation</keyword>
<proteinExistence type="inferred from homology"/>
<dbReference type="PROSITE" id="PS52029">
    <property type="entry name" value="LD_TPASE"/>
    <property type="match status" value="1"/>
</dbReference>
<keyword evidence="10" id="KW-1185">Reference proteome</keyword>
<comment type="caution">
    <text evidence="9">The sequence shown here is derived from an EMBL/GenBank/DDBJ whole genome shotgun (WGS) entry which is preliminary data.</text>
</comment>
<dbReference type="PANTHER" id="PTHR38589:SF1">
    <property type="entry name" value="BLR0621 PROTEIN"/>
    <property type="match status" value="1"/>
</dbReference>
<evidence type="ECO:0000256" key="3">
    <source>
        <dbReference type="ARBA" id="ARBA00022679"/>
    </source>
</evidence>
<feature type="active site" description="Proton donor/acceptor" evidence="7">
    <location>
        <position position="128"/>
    </location>
</feature>
<gene>
    <name evidence="9" type="ORF">AVO45_16765</name>
</gene>
<evidence type="ECO:0000313" key="10">
    <source>
        <dbReference type="Proteomes" id="UP000053791"/>
    </source>
</evidence>
<dbReference type="GO" id="GO:0071555">
    <property type="term" value="P:cell wall organization"/>
    <property type="evidence" value="ECO:0007669"/>
    <property type="project" value="UniProtKB-UniRule"/>
</dbReference>
<accession>A0A0X3UBC3</accession>
<organism evidence="9 10">
    <name type="scientific">Ruegeria marisrubri</name>
    <dbReference type="NCBI Taxonomy" id="1685379"/>
    <lineage>
        <taxon>Bacteria</taxon>
        <taxon>Pseudomonadati</taxon>
        <taxon>Pseudomonadota</taxon>
        <taxon>Alphaproteobacteria</taxon>
        <taxon>Rhodobacterales</taxon>
        <taxon>Roseobacteraceae</taxon>
        <taxon>Ruegeria</taxon>
    </lineage>
</organism>
<dbReference type="UniPathway" id="UPA00219"/>
<dbReference type="GO" id="GO:0009252">
    <property type="term" value="P:peptidoglycan biosynthetic process"/>
    <property type="evidence" value="ECO:0007669"/>
    <property type="project" value="UniProtKB-UniPathway"/>
</dbReference>
<evidence type="ECO:0000256" key="2">
    <source>
        <dbReference type="ARBA" id="ARBA00005992"/>
    </source>
</evidence>
<reference evidence="9 10" key="1">
    <citation type="submission" date="2015-12" db="EMBL/GenBank/DDBJ databases">
        <authorList>
            <person name="Shamseldin A."/>
            <person name="Moawad H."/>
            <person name="Abd El-Rahim W.M."/>
            <person name="Sadowsky M.J."/>
        </authorList>
    </citation>
    <scope>NUCLEOTIDE SEQUENCE [LARGE SCALE GENOMIC DNA]</scope>
    <source>
        <strain evidence="9 10">ZGT118</strain>
    </source>
</reference>